<gene>
    <name evidence="2" type="ORF">HPB51_021076</name>
</gene>
<feature type="compositionally biased region" description="Basic and acidic residues" evidence="1">
    <location>
        <begin position="27"/>
        <end position="42"/>
    </location>
</feature>
<evidence type="ECO:0000256" key="1">
    <source>
        <dbReference type="SAM" id="MobiDB-lite"/>
    </source>
</evidence>
<comment type="caution">
    <text evidence="2">The sequence shown here is derived from an EMBL/GenBank/DDBJ whole genome shotgun (WGS) entry which is preliminary data.</text>
</comment>
<protein>
    <submittedName>
        <fullName evidence="2">Uncharacterized protein</fullName>
    </submittedName>
</protein>
<sequence length="220" mass="24531">MEVTANGRDADQEELESSDWVTKVSKRVPEHQEGQQRERDGATRAASTSSGCGNEGRTVPVGFNGDKHVVSGTPSYKAVGKKLAERSVASHLPRLPNMYYKVIIRPKEGLTFTRCSAPVIGGAVRMAAGIPWQKDRDEDRIVVNDKQGTLIYSTPREDDAKKMLDLKVIKLDGKAYEVKTYMAVPESCGKRVVRGLDIRLSEREWKLAFSDEENRPILRV</sequence>
<name>A0A9J6EC48_RHIMP</name>
<accession>A0A9J6EC48</accession>
<dbReference type="AlphaFoldDB" id="A0A9J6EC48"/>
<dbReference type="EMBL" id="JABSTU010000005">
    <property type="protein sequence ID" value="KAH8031887.1"/>
    <property type="molecule type" value="Genomic_DNA"/>
</dbReference>
<dbReference type="Proteomes" id="UP000821866">
    <property type="component" value="Chromosome 3"/>
</dbReference>
<reference evidence="2" key="1">
    <citation type="journal article" date="2020" name="Cell">
        <title>Large-Scale Comparative Analyses of Tick Genomes Elucidate Their Genetic Diversity and Vector Capacities.</title>
        <authorList>
            <consortium name="Tick Genome and Microbiome Consortium (TIGMIC)"/>
            <person name="Jia N."/>
            <person name="Wang J."/>
            <person name="Shi W."/>
            <person name="Du L."/>
            <person name="Sun Y."/>
            <person name="Zhan W."/>
            <person name="Jiang J.F."/>
            <person name="Wang Q."/>
            <person name="Zhang B."/>
            <person name="Ji P."/>
            <person name="Bell-Sakyi L."/>
            <person name="Cui X.M."/>
            <person name="Yuan T.T."/>
            <person name="Jiang B.G."/>
            <person name="Yang W.F."/>
            <person name="Lam T.T."/>
            <person name="Chang Q.C."/>
            <person name="Ding S.J."/>
            <person name="Wang X.J."/>
            <person name="Zhu J.G."/>
            <person name="Ruan X.D."/>
            <person name="Zhao L."/>
            <person name="Wei J.T."/>
            <person name="Ye R.Z."/>
            <person name="Que T.C."/>
            <person name="Du C.H."/>
            <person name="Zhou Y.H."/>
            <person name="Cheng J.X."/>
            <person name="Dai P.F."/>
            <person name="Guo W.B."/>
            <person name="Han X.H."/>
            <person name="Huang E.J."/>
            <person name="Li L.F."/>
            <person name="Wei W."/>
            <person name="Gao Y.C."/>
            <person name="Liu J.Z."/>
            <person name="Shao H.Z."/>
            <person name="Wang X."/>
            <person name="Wang C.C."/>
            <person name="Yang T.C."/>
            <person name="Huo Q.B."/>
            <person name="Li W."/>
            <person name="Chen H.Y."/>
            <person name="Chen S.E."/>
            <person name="Zhou L.G."/>
            <person name="Ni X.B."/>
            <person name="Tian J.H."/>
            <person name="Sheng Y."/>
            <person name="Liu T."/>
            <person name="Pan Y.S."/>
            <person name="Xia L.Y."/>
            <person name="Li J."/>
            <person name="Zhao F."/>
            <person name="Cao W.C."/>
        </authorList>
    </citation>
    <scope>NUCLEOTIDE SEQUENCE</scope>
    <source>
        <strain evidence="2">Rmic-2018</strain>
    </source>
</reference>
<proteinExistence type="predicted"/>
<organism evidence="2 3">
    <name type="scientific">Rhipicephalus microplus</name>
    <name type="common">Cattle tick</name>
    <name type="synonym">Boophilus microplus</name>
    <dbReference type="NCBI Taxonomy" id="6941"/>
    <lineage>
        <taxon>Eukaryota</taxon>
        <taxon>Metazoa</taxon>
        <taxon>Ecdysozoa</taxon>
        <taxon>Arthropoda</taxon>
        <taxon>Chelicerata</taxon>
        <taxon>Arachnida</taxon>
        <taxon>Acari</taxon>
        <taxon>Parasitiformes</taxon>
        <taxon>Ixodida</taxon>
        <taxon>Ixodoidea</taxon>
        <taxon>Ixodidae</taxon>
        <taxon>Rhipicephalinae</taxon>
        <taxon>Rhipicephalus</taxon>
        <taxon>Boophilus</taxon>
    </lineage>
</organism>
<feature type="region of interest" description="Disordered" evidence="1">
    <location>
        <begin position="1"/>
        <end position="66"/>
    </location>
</feature>
<reference evidence="2" key="2">
    <citation type="submission" date="2021-09" db="EMBL/GenBank/DDBJ databases">
        <authorList>
            <person name="Jia N."/>
            <person name="Wang J."/>
            <person name="Shi W."/>
            <person name="Du L."/>
            <person name="Sun Y."/>
            <person name="Zhan W."/>
            <person name="Jiang J."/>
            <person name="Wang Q."/>
            <person name="Zhang B."/>
            <person name="Ji P."/>
            <person name="Sakyi L.B."/>
            <person name="Cui X."/>
            <person name="Yuan T."/>
            <person name="Jiang B."/>
            <person name="Yang W."/>
            <person name="Lam T.T.-Y."/>
            <person name="Chang Q."/>
            <person name="Ding S."/>
            <person name="Wang X."/>
            <person name="Zhu J."/>
            <person name="Ruan X."/>
            <person name="Zhao L."/>
            <person name="Wei J."/>
            <person name="Que T."/>
            <person name="Du C."/>
            <person name="Cheng J."/>
            <person name="Dai P."/>
            <person name="Han X."/>
            <person name="Huang E."/>
            <person name="Gao Y."/>
            <person name="Liu J."/>
            <person name="Shao H."/>
            <person name="Ye R."/>
            <person name="Li L."/>
            <person name="Wei W."/>
            <person name="Wang X."/>
            <person name="Wang C."/>
            <person name="Huo Q."/>
            <person name="Li W."/>
            <person name="Guo W."/>
            <person name="Chen H."/>
            <person name="Chen S."/>
            <person name="Zhou L."/>
            <person name="Zhou L."/>
            <person name="Ni X."/>
            <person name="Tian J."/>
            <person name="Zhou Y."/>
            <person name="Sheng Y."/>
            <person name="Liu T."/>
            <person name="Pan Y."/>
            <person name="Xia L."/>
            <person name="Li J."/>
            <person name="Zhao F."/>
            <person name="Cao W."/>
        </authorList>
    </citation>
    <scope>NUCLEOTIDE SEQUENCE</scope>
    <source>
        <strain evidence="2">Rmic-2018</strain>
        <tissue evidence="2">Larvae</tissue>
    </source>
</reference>
<keyword evidence="3" id="KW-1185">Reference proteome</keyword>
<evidence type="ECO:0000313" key="2">
    <source>
        <dbReference type="EMBL" id="KAH8031887.1"/>
    </source>
</evidence>
<evidence type="ECO:0000313" key="3">
    <source>
        <dbReference type="Proteomes" id="UP000821866"/>
    </source>
</evidence>